<dbReference type="Gene3D" id="3.30.1330.40">
    <property type="entry name" value="RutC-like"/>
    <property type="match status" value="1"/>
</dbReference>
<organism evidence="2 3">
    <name type="scientific">Maledivibacter halophilus</name>
    <dbReference type="NCBI Taxonomy" id="36842"/>
    <lineage>
        <taxon>Bacteria</taxon>
        <taxon>Bacillati</taxon>
        <taxon>Bacillota</taxon>
        <taxon>Clostridia</taxon>
        <taxon>Peptostreptococcales</taxon>
        <taxon>Caminicellaceae</taxon>
        <taxon>Maledivibacter</taxon>
    </lineage>
</organism>
<dbReference type="STRING" id="36842.SAMN02194393_00175"/>
<evidence type="ECO:0000313" key="3">
    <source>
        <dbReference type="Proteomes" id="UP000190285"/>
    </source>
</evidence>
<dbReference type="PANTHER" id="PTHR11803:SF39">
    <property type="entry name" value="2-IMINOBUTANOATE_2-IMINOPROPANOATE DEAMINASE"/>
    <property type="match status" value="1"/>
</dbReference>
<proteinExistence type="inferred from homology"/>
<dbReference type="Proteomes" id="UP000190285">
    <property type="component" value="Unassembled WGS sequence"/>
</dbReference>
<dbReference type="InterPro" id="IPR006175">
    <property type="entry name" value="YjgF/YER057c/UK114"/>
</dbReference>
<dbReference type="InterPro" id="IPR006056">
    <property type="entry name" value="RidA"/>
</dbReference>
<dbReference type="FunFam" id="3.30.1330.40:FF:000001">
    <property type="entry name" value="L-PSP family endoribonuclease"/>
    <property type="match status" value="1"/>
</dbReference>
<dbReference type="GO" id="GO:0005829">
    <property type="term" value="C:cytosol"/>
    <property type="evidence" value="ECO:0007669"/>
    <property type="project" value="TreeGrafter"/>
</dbReference>
<keyword evidence="3" id="KW-1185">Reference proteome</keyword>
<dbReference type="GO" id="GO:0019239">
    <property type="term" value="F:deaminase activity"/>
    <property type="evidence" value="ECO:0007669"/>
    <property type="project" value="TreeGrafter"/>
</dbReference>
<evidence type="ECO:0000256" key="1">
    <source>
        <dbReference type="ARBA" id="ARBA00010552"/>
    </source>
</evidence>
<dbReference type="PANTHER" id="PTHR11803">
    <property type="entry name" value="2-IMINOBUTANOATE/2-IMINOPROPANOATE DEAMINASE RIDA"/>
    <property type="match status" value="1"/>
</dbReference>
<dbReference type="AlphaFoldDB" id="A0A1T5IBT7"/>
<dbReference type="CDD" id="cd00448">
    <property type="entry name" value="YjgF_YER057c_UK114_family"/>
    <property type="match status" value="1"/>
</dbReference>
<dbReference type="SUPFAM" id="SSF55298">
    <property type="entry name" value="YjgF-like"/>
    <property type="match status" value="1"/>
</dbReference>
<protein>
    <submittedName>
        <fullName evidence="2">Endoribonuclease L-PSP</fullName>
    </submittedName>
</protein>
<reference evidence="2 3" key="1">
    <citation type="submission" date="2017-02" db="EMBL/GenBank/DDBJ databases">
        <authorList>
            <person name="Peterson S.W."/>
        </authorList>
    </citation>
    <scope>NUCLEOTIDE SEQUENCE [LARGE SCALE GENOMIC DNA]</scope>
    <source>
        <strain evidence="2 3">M1</strain>
    </source>
</reference>
<dbReference type="InterPro" id="IPR035959">
    <property type="entry name" value="RutC-like_sf"/>
</dbReference>
<name>A0A1T5IBT7_9FIRM</name>
<comment type="similarity">
    <text evidence="1">Belongs to the RutC family.</text>
</comment>
<evidence type="ECO:0000313" key="2">
    <source>
        <dbReference type="EMBL" id="SKC36619.1"/>
    </source>
</evidence>
<sequence length="129" mass="14048">MKNASRDVVSTSNAPEAVGAYSQAIKLGGFLFTSGQIPVNPKNSEMVQANFKDQTKQSMDNVLAILNSEGMTVDNIVKSTIFITDMTKFSEVNSIYESYFDSYFPARACVEVSALPKGALVEIEVIAHK</sequence>
<dbReference type="InterPro" id="IPR019897">
    <property type="entry name" value="RidA_CS"/>
</dbReference>
<dbReference type="RefSeq" id="WP_244281970.1">
    <property type="nucleotide sequence ID" value="NZ_FUZT01000001.1"/>
</dbReference>
<accession>A0A1T5IBT7</accession>
<gene>
    <name evidence="2" type="ORF">SAMN02194393_00175</name>
</gene>
<dbReference type="EMBL" id="FUZT01000001">
    <property type="protein sequence ID" value="SKC36619.1"/>
    <property type="molecule type" value="Genomic_DNA"/>
</dbReference>
<dbReference type="Pfam" id="PF01042">
    <property type="entry name" value="Ribonuc_L-PSP"/>
    <property type="match status" value="1"/>
</dbReference>
<dbReference type="PROSITE" id="PS01094">
    <property type="entry name" value="UPF0076"/>
    <property type="match status" value="1"/>
</dbReference>
<dbReference type="NCBIfam" id="TIGR00004">
    <property type="entry name" value="Rid family detoxifying hydrolase"/>
    <property type="match status" value="1"/>
</dbReference>